<evidence type="ECO:0000256" key="9">
    <source>
        <dbReference type="SAM" id="Phobius"/>
    </source>
</evidence>
<evidence type="ECO:0000256" key="5">
    <source>
        <dbReference type="ARBA" id="ARBA00023040"/>
    </source>
</evidence>
<evidence type="ECO:0000256" key="6">
    <source>
        <dbReference type="ARBA" id="ARBA00023136"/>
    </source>
</evidence>
<keyword evidence="2" id="KW-1003">Cell membrane</keyword>
<dbReference type="GO" id="GO:0005886">
    <property type="term" value="C:plasma membrane"/>
    <property type="evidence" value="ECO:0007669"/>
    <property type="project" value="UniProtKB-SubCell"/>
</dbReference>
<evidence type="ECO:0000313" key="11">
    <source>
        <dbReference type="Ensembl" id="ENSAMXP00005020609.1"/>
    </source>
</evidence>
<evidence type="ECO:0000259" key="10">
    <source>
        <dbReference type="PROSITE" id="PS50262"/>
    </source>
</evidence>
<dbReference type="PANTHER" id="PTHR45822">
    <property type="entry name" value="FREE FATTY ACID RECEPTOR 2-RELATED"/>
    <property type="match status" value="1"/>
</dbReference>
<dbReference type="PRINTS" id="PR01904">
    <property type="entry name" value="GPR40FAMILY"/>
</dbReference>
<dbReference type="AlphaFoldDB" id="A0A8B9JEX9"/>
<evidence type="ECO:0000256" key="8">
    <source>
        <dbReference type="ARBA" id="ARBA00023224"/>
    </source>
</evidence>
<feature type="transmembrane region" description="Helical" evidence="9">
    <location>
        <begin position="131"/>
        <end position="151"/>
    </location>
</feature>
<feature type="transmembrane region" description="Helical" evidence="9">
    <location>
        <begin position="189"/>
        <end position="212"/>
    </location>
</feature>
<keyword evidence="4 9" id="KW-1133">Transmembrane helix</keyword>
<evidence type="ECO:0000313" key="12">
    <source>
        <dbReference type="Proteomes" id="UP000694621"/>
    </source>
</evidence>
<feature type="transmembrane region" description="Helical" evidence="9">
    <location>
        <begin position="76"/>
        <end position="96"/>
    </location>
</feature>
<evidence type="ECO:0000256" key="2">
    <source>
        <dbReference type="ARBA" id="ARBA00022475"/>
    </source>
</evidence>
<protein>
    <recommendedName>
        <fullName evidence="10">G-protein coupled receptors family 1 profile domain-containing protein</fullName>
    </recommendedName>
</protein>
<dbReference type="SUPFAM" id="SSF81321">
    <property type="entry name" value="Family A G protein-coupled receptor-like"/>
    <property type="match status" value="1"/>
</dbReference>
<keyword evidence="6 9" id="KW-0472">Membrane</keyword>
<dbReference type="Gene3D" id="1.20.1070.10">
    <property type="entry name" value="Rhodopsin 7-helix transmembrane proteins"/>
    <property type="match status" value="1"/>
</dbReference>
<dbReference type="Ensembl" id="ENSAMXT00005022781.1">
    <property type="protein sequence ID" value="ENSAMXP00005020609.1"/>
    <property type="gene ID" value="ENSAMXG00005010677.1"/>
</dbReference>
<evidence type="ECO:0000256" key="1">
    <source>
        <dbReference type="ARBA" id="ARBA00004651"/>
    </source>
</evidence>
<feature type="transmembrane region" description="Helical" evidence="9">
    <location>
        <begin position="224"/>
        <end position="244"/>
    </location>
</feature>
<comment type="subcellular location">
    <subcellularLocation>
        <location evidence="1">Cell membrane</location>
        <topology evidence="1">Multi-pass membrane protein</topology>
    </subcellularLocation>
</comment>
<accession>A0A8B9JEX9</accession>
<dbReference type="PROSITE" id="PS50262">
    <property type="entry name" value="G_PROTEIN_RECEP_F1_2"/>
    <property type="match status" value="1"/>
</dbReference>
<dbReference type="PRINTS" id="PR00237">
    <property type="entry name" value="GPCRRHODOPSN"/>
</dbReference>
<dbReference type="Proteomes" id="UP000694621">
    <property type="component" value="Unplaced"/>
</dbReference>
<evidence type="ECO:0000256" key="7">
    <source>
        <dbReference type="ARBA" id="ARBA00023170"/>
    </source>
</evidence>
<feature type="transmembrane region" description="Helical" evidence="9">
    <location>
        <begin position="260"/>
        <end position="281"/>
    </location>
</feature>
<keyword evidence="3 9" id="KW-0812">Transmembrane</keyword>
<dbReference type="GO" id="GO:0004930">
    <property type="term" value="F:G protein-coupled receptor activity"/>
    <property type="evidence" value="ECO:0007669"/>
    <property type="project" value="UniProtKB-KW"/>
</dbReference>
<evidence type="ECO:0000256" key="3">
    <source>
        <dbReference type="ARBA" id="ARBA00022692"/>
    </source>
</evidence>
<evidence type="ECO:0000256" key="4">
    <source>
        <dbReference type="ARBA" id="ARBA00022989"/>
    </source>
</evidence>
<keyword evidence="8" id="KW-0807">Transducer</keyword>
<dbReference type="InterPro" id="IPR017452">
    <property type="entry name" value="GPCR_Rhodpsn_7TM"/>
</dbReference>
<dbReference type="Pfam" id="PF00001">
    <property type="entry name" value="7tm_1"/>
    <property type="match status" value="1"/>
</dbReference>
<feature type="domain" description="G-protein coupled receptors family 1 profile" evidence="10">
    <location>
        <begin position="25"/>
        <end position="279"/>
    </location>
</feature>
<keyword evidence="7" id="KW-0675">Receptor</keyword>
<name>A0A8B9JEX9_ASTMX</name>
<organism evidence="11 12">
    <name type="scientific">Astyanax mexicanus</name>
    <name type="common">Blind cave fish</name>
    <name type="synonym">Astyanax fasciatus mexicanus</name>
    <dbReference type="NCBI Taxonomy" id="7994"/>
    <lineage>
        <taxon>Eukaryota</taxon>
        <taxon>Metazoa</taxon>
        <taxon>Chordata</taxon>
        <taxon>Craniata</taxon>
        <taxon>Vertebrata</taxon>
        <taxon>Euteleostomi</taxon>
        <taxon>Actinopterygii</taxon>
        <taxon>Neopterygii</taxon>
        <taxon>Teleostei</taxon>
        <taxon>Ostariophysi</taxon>
        <taxon>Characiformes</taxon>
        <taxon>Characoidei</taxon>
        <taxon>Acestrorhamphidae</taxon>
        <taxon>Acestrorhamphinae</taxon>
        <taxon>Astyanax</taxon>
    </lineage>
</organism>
<reference evidence="11" key="1">
    <citation type="submission" date="2025-08" db="UniProtKB">
        <authorList>
            <consortium name="Ensembl"/>
        </authorList>
    </citation>
    <scope>IDENTIFICATION</scope>
</reference>
<dbReference type="CDD" id="cd15170">
    <property type="entry name" value="7tmA_FFAR2_FFAR3"/>
    <property type="match status" value="1"/>
</dbReference>
<feature type="transmembrane region" description="Helical" evidence="9">
    <location>
        <begin position="46"/>
        <end position="64"/>
    </location>
</feature>
<dbReference type="PANTHER" id="PTHR45822:SF8">
    <property type="entry name" value="FREE FATTY ACID RECEPTOR 3-RELATED"/>
    <property type="match status" value="1"/>
</dbReference>
<proteinExistence type="predicted"/>
<dbReference type="GO" id="GO:0071398">
    <property type="term" value="P:cellular response to fatty acid"/>
    <property type="evidence" value="ECO:0007669"/>
    <property type="project" value="TreeGrafter"/>
</dbReference>
<feature type="transmembrane region" description="Helical" evidence="9">
    <location>
        <begin position="12"/>
        <end position="34"/>
    </location>
</feature>
<sequence>MEWTQQMSDLVLAIYSITLITGLPANLLALYTFVRKVRQNPTPIDVLLLSLTISDLIFLFFLPFRMKEAVDRKWTMSYFLCPYFLCPLSGFIFYTAIYNSTFLLTAISVERYLGVAFPIKYKLKRKPRYAVIASVIFWIISMAHCSIVYIMQYYDHSNRTAIDPSLRNTCYEEFSQEQLNVLLPVRLELFLVLFCIPFAICCFCYINFILILSRLPNINPKRKFRAIGLALGTLIVFIICFMPYNVSHVVGYIGWYSPNWRVYALLTSTFNACLDPFIFYFSSSALRQMFKHCMQGLFRKLHLSCCCEDLNCTQLSCSTAEETTQSSNETIQASRI</sequence>
<dbReference type="InterPro" id="IPR013312">
    <property type="entry name" value="GPR40-rel_orph"/>
</dbReference>
<keyword evidence="5" id="KW-0297">G-protein coupled receptor</keyword>
<dbReference type="InterPro" id="IPR000276">
    <property type="entry name" value="GPCR_Rhodpsn"/>
</dbReference>